<name>A0ABT1M511_9MYCO</name>
<keyword evidence="3" id="KW-1185">Reference proteome</keyword>
<evidence type="ECO:0000313" key="2">
    <source>
        <dbReference type="EMBL" id="MCP9274253.1"/>
    </source>
</evidence>
<evidence type="ECO:0000256" key="1">
    <source>
        <dbReference type="SAM" id="Phobius"/>
    </source>
</evidence>
<comment type="caution">
    <text evidence="2">The sequence shown here is derived from an EMBL/GenBank/DDBJ whole genome shotgun (WGS) entry which is preliminary data.</text>
</comment>
<keyword evidence="1" id="KW-1133">Transmembrane helix</keyword>
<feature type="transmembrane region" description="Helical" evidence="1">
    <location>
        <begin position="99"/>
        <end position="116"/>
    </location>
</feature>
<protein>
    <recommendedName>
        <fullName evidence="4">Integral membrane protein</fullName>
    </recommendedName>
</protein>
<proteinExistence type="predicted"/>
<keyword evidence="1" id="KW-0812">Transmembrane</keyword>
<feature type="transmembrane region" description="Helical" evidence="1">
    <location>
        <begin position="42"/>
        <end position="62"/>
    </location>
</feature>
<organism evidence="2 3">
    <name type="scientific">Mycolicibacterium arenosum</name>
    <dbReference type="NCBI Taxonomy" id="2952157"/>
    <lineage>
        <taxon>Bacteria</taxon>
        <taxon>Bacillati</taxon>
        <taxon>Actinomycetota</taxon>
        <taxon>Actinomycetes</taxon>
        <taxon>Mycobacteriales</taxon>
        <taxon>Mycobacteriaceae</taxon>
        <taxon>Mycolicibacterium</taxon>
    </lineage>
</organism>
<sequence>MTDNALPTGRPRTVAAAYYSWMVAAIVIAAMGLLMLTYPVLAYKLVGVLLLAVGLGLGFLAGRARKRDPRFGRAAMALAMASVAFLGLLVLFLPVPIGVLGLMVIAVVALIAGSALNQRPASISWYYPDGDK</sequence>
<feature type="transmembrane region" description="Helical" evidence="1">
    <location>
        <begin position="16"/>
        <end position="36"/>
    </location>
</feature>
<evidence type="ECO:0000313" key="3">
    <source>
        <dbReference type="Proteomes" id="UP001651690"/>
    </source>
</evidence>
<gene>
    <name evidence="2" type="ORF">NM203_18855</name>
</gene>
<dbReference type="EMBL" id="JANDBD010000007">
    <property type="protein sequence ID" value="MCP9274253.1"/>
    <property type="molecule type" value="Genomic_DNA"/>
</dbReference>
<dbReference type="RefSeq" id="WP_255061635.1">
    <property type="nucleotide sequence ID" value="NZ_JANDBD010000007.1"/>
</dbReference>
<keyword evidence="1" id="KW-0472">Membrane</keyword>
<dbReference type="Proteomes" id="UP001651690">
    <property type="component" value="Unassembled WGS sequence"/>
</dbReference>
<feature type="transmembrane region" description="Helical" evidence="1">
    <location>
        <begin position="74"/>
        <end position="93"/>
    </location>
</feature>
<accession>A0ABT1M511</accession>
<reference evidence="2 3" key="1">
    <citation type="submission" date="2022-06" db="EMBL/GenBank/DDBJ databases">
        <title>Mycolicibacterium sp. CAU 1645 isolated from seawater.</title>
        <authorList>
            <person name="Kim W."/>
        </authorList>
    </citation>
    <scope>NUCLEOTIDE SEQUENCE [LARGE SCALE GENOMIC DNA]</scope>
    <source>
        <strain evidence="2 3">CAU 1645</strain>
    </source>
</reference>
<evidence type="ECO:0008006" key="4">
    <source>
        <dbReference type="Google" id="ProtNLM"/>
    </source>
</evidence>